<proteinExistence type="predicted"/>
<comment type="caution">
    <text evidence="1">The sequence shown here is derived from an EMBL/GenBank/DDBJ whole genome shotgun (WGS) entry which is preliminary data.</text>
</comment>
<keyword evidence="2" id="KW-1185">Reference proteome</keyword>
<dbReference type="EMBL" id="QXFT01001282">
    <property type="protein sequence ID" value="KAE9323141.1"/>
    <property type="molecule type" value="Genomic_DNA"/>
</dbReference>
<accession>A0A6A4EK88</accession>
<organism evidence="1 2">
    <name type="scientific">Phytophthora rubi</name>
    <dbReference type="NCBI Taxonomy" id="129364"/>
    <lineage>
        <taxon>Eukaryota</taxon>
        <taxon>Sar</taxon>
        <taxon>Stramenopiles</taxon>
        <taxon>Oomycota</taxon>
        <taxon>Peronosporomycetes</taxon>
        <taxon>Peronosporales</taxon>
        <taxon>Peronosporaceae</taxon>
        <taxon>Phytophthora</taxon>
    </lineage>
</organism>
<gene>
    <name evidence="1" type="ORF">PR003_g17044</name>
</gene>
<dbReference type="AlphaFoldDB" id="A0A6A4EK88"/>
<reference evidence="1 2" key="1">
    <citation type="submission" date="2018-08" db="EMBL/GenBank/DDBJ databases">
        <title>Genomic investigation of the strawberry pathogen Phytophthora fragariae indicates pathogenicity is determined by transcriptional variation in three key races.</title>
        <authorList>
            <person name="Adams T.M."/>
            <person name="Armitage A.D."/>
            <person name="Sobczyk M.K."/>
            <person name="Bates H.J."/>
            <person name="Dunwell J.M."/>
            <person name="Nellist C.F."/>
            <person name="Harrison R.J."/>
        </authorList>
    </citation>
    <scope>NUCLEOTIDE SEQUENCE [LARGE SCALE GENOMIC DNA]</scope>
    <source>
        <strain evidence="1 2">SCRP333</strain>
    </source>
</reference>
<dbReference type="Proteomes" id="UP000434957">
    <property type="component" value="Unassembled WGS sequence"/>
</dbReference>
<protein>
    <submittedName>
        <fullName evidence="1">Uncharacterized protein</fullName>
    </submittedName>
</protein>
<sequence>MDTGSIARLAIVSATLGSSDVVLSSVVAFAAATTVGMTPLELVTAPWEGRALCSVSVLRAETNMDAETNCNS</sequence>
<evidence type="ECO:0000313" key="1">
    <source>
        <dbReference type="EMBL" id="KAE9323141.1"/>
    </source>
</evidence>
<name>A0A6A4EK88_9STRA</name>
<evidence type="ECO:0000313" key="2">
    <source>
        <dbReference type="Proteomes" id="UP000434957"/>
    </source>
</evidence>